<dbReference type="EMBL" id="CAJVPI010000219">
    <property type="protein sequence ID" value="CAG8502690.1"/>
    <property type="molecule type" value="Genomic_DNA"/>
</dbReference>
<evidence type="ECO:0000259" key="2">
    <source>
        <dbReference type="PROSITE" id="PS50090"/>
    </source>
</evidence>
<feature type="compositionally biased region" description="Basic and acidic residues" evidence="1">
    <location>
        <begin position="97"/>
        <end position="108"/>
    </location>
</feature>
<feature type="domain" description="Myb-like" evidence="2">
    <location>
        <begin position="55"/>
        <end position="106"/>
    </location>
</feature>
<dbReference type="OrthoDB" id="2143914at2759"/>
<dbReference type="AlphaFoldDB" id="A0A9N9F104"/>
<sequence length="108" mass="12615">MCKVTGKKSNRSRKRIEESNPWKPLMVPKNYHKMEEIKPEDCDTVCNNNCKPKAKPGLKQGHWTVEEDEILLDIVGRLGPSNWETNSKHHPTRNGKQMRERWLSHLQG</sequence>
<keyword evidence="5" id="KW-1185">Reference proteome</keyword>
<evidence type="ECO:0000313" key="5">
    <source>
        <dbReference type="Proteomes" id="UP000789739"/>
    </source>
</evidence>
<evidence type="ECO:0000313" key="4">
    <source>
        <dbReference type="EMBL" id="CAG8502690.1"/>
    </source>
</evidence>
<organism evidence="4 5">
    <name type="scientific">Paraglomus brasilianum</name>
    <dbReference type="NCBI Taxonomy" id="144538"/>
    <lineage>
        <taxon>Eukaryota</taxon>
        <taxon>Fungi</taxon>
        <taxon>Fungi incertae sedis</taxon>
        <taxon>Mucoromycota</taxon>
        <taxon>Glomeromycotina</taxon>
        <taxon>Glomeromycetes</taxon>
        <taxon>Paraglomerales</taxon>
        <taxon>Paraglomeraceae</taxon>
        <taxon>Paraglomus</taxon>
    </lineage>
</organism>
<feature type="compositionally biased region" description="Basic residues" evidence="1">
    <location>
        <begin position="1"/>
        <end position="14"/>
    </location>
</feature>
<accession>A0A9N9F104</accession>
<dbReference type="PROSITE" id="PS51294">
    <property type="entry name" value="HTH_MYB"/>
    <property type="match status" value="1"/>
</dbReference>
<feature type="region of interest" description="Disordered" evidence="1">
    <location>
        <begin position="1"/>
        <end position="23"/>
    </location>
</feature>
<evidence type="ECO:0000256" key="1">
    <source>
        <dbReference type="SAM" id="MobiDB-lite"/>
    </source>
</evidence>
<gene>
    <name evidence="4" type="ORF">PBRASI_LOCUS2692</name>
</gene>
<dbReference type="InterPro" id="IPR001005">
    <property type="entry name" value="SANT/Myb"/>
</dbReference>
<protein>
    <submittedName>
        <fullName evidence="4">4452_t:CDS:1</fullName>
    </submittedName>
</protein>
<dbReference type="SMART" id="SM00717">
    <property type="entry name" value="SANT"/>
    <property type="match status" value="1"/>
</dbReference>
<dbReference type="PROSITE" id="PS50090">
    <property type="entry name" value="MYB_LIKE"/>
    <property type="match status" value="1"/>
</dbReference>
<reference evidence="4" key="1">
    <citation type="submission" date="2021-06" db="EMBL/GenBank/DDBJ databases">
        <authorList>
            <person name="Kallberg Y."/>
            <person name="Tangrot J."/>
            <person name="Rosling A."/>
        </authorList>
    </citation>
    <scope>NUCLEOTIDE SEQUENCE</scope>
    <source>
        <strain evidence="4">BR232B</strain>
    </source>
</reference>
<dbReference type="InterPro" id="IPR017930">
    <property type="entry name" value="Myb_dom"/>
</dbReference>
<dbReference type="CDD" id="cd00167">
    <property type="entry name" value="SANT"/>
    <property type="match status" value="1"/>
</dbReference>
<dbReference type="SUPFAM" id="SSF46689">
    <property type="entry name" value="Homeodomain-like"/>
    <property type="match status" value="1"/>
</dbReference>
<dbReference type="Pfam" id="PF00249">
    <property type="entry name" value="Myb_DNA-binding"/>
    <property type="match status" value="1"/>
</dbReference>
<dbReference type="Gene3D" id="1.10.10.60">
    <property type="entry name" value="Homeodomain-like"/>
    <property type="match status" value="1"/>
</dbReference>
<evidence type="ECO:0000259" key="3">
    <source>
        <dbReference type="PROSITE" id="PS51294"/>
    </source>
</evidence>
<feature type="non-terminal residue" evidence="4">
    <location>
        <position position="1"/>
    </location>
</feature>
<feature type="region of interest" description="Disordered" evidence="1">
    <location>
        <begin position="79"/>
        <end position="108"/>
    </location>
</feature>
<name>A0A9N9F104_9GLOM</name>
<feature type="domain" description="HTH myb-type" evidence="3">
    <location>
        <begin position="55"/>
        <end position="108"/>
    </location>
</feature>
<dbReference type="Proteomes" id="UP000789739">
    <property type="component" value="Unassembled WGS sequence"/>
</dbReference>
<comment type="caution">
    <text evidence="4">The sequence shown here is derived from an EMBL/GenBank/DDBJ whole genome shotgun (WGS) entry which is preliminary data.</text>
</comment>
<proteinExistence type="predicted"/>
<dbReference type="InterPro" id="IPR009057">
    <property type="entry name" value="Homeodomain-like_sf"/>
</dbReference>